<dbReference type="EMBL" id="JAAKZF010000090">
    <property type="protein sequence ID" value="NGO55291.1"/>
    <property type="molecule type" value="Genomic_DNA"/>
</dbReference>
<proteinExistence type="predicted"/>
<protein>
    <submittedName>
        <fullName evidence="2">Transposase</fullName>
    </submittedName>
</protein>
<reference evidence="2 3" key="1">
    <citation type="submission" date="2020-02" db="EMBL/GenBank/DDBJ databases">
        <title>Genome sequence of strain CCNWXJ40-4.</title>
        <authorList>
            <person name="Gao J."/>
            <person name="Sun J."/>
        </authorList>
    </citation>
    <scope>NUCLEOTIDE SEQUENCE [LARGE SCALE GENOMIC DNA]</scope>
    <source>
        <strain evidence="2 3">CCNWXJ 40-4</strain>
    </source>
</reference>
<name>A0A6G4WKK1_9HYPH</name>
<keyword evidence="3" id="KW-1185">Reference proteome</keyword>
<evidence type="ECO:0000313" key="3">
    <source>
        <dbReference type="Proteomes" id="UP001642900"/>
    </source>
</evidence>
<evidence type="ECO:0000259" key="1">
    <source>
        <dbReference type="Pfam" id="PF01526"/>
    </source>
</evidence>
<feature type="domain" description="Tn3 transposase DDE" evidence="1">
    <location>
        <begin position="1"/>
        <end position="35"/>
    </location>
</feature>
<dbReference type="Pfam" id="PF01526">
    <property type="entry name" value="DDE_Tnp_Tn3"/>
    <property type="match status" value="1"/>
</dbReference>
<dbReference type="Proteomes" id="UP001642900">
    <property type="component" value="Unassembled WGS sequence"/>
</dbReference>
<comment type="caution">
    <text evidence="2">The sequence shown here is derived from an EMBL/GenBank/DDBJ whole genome shotgun (WGS) entry which is preliminary data.</text>
</comment>
<dbReference type="GO" id="GO:0004803">
    <property type="term" value="F:transposase activity"/>
    <property type="evidence" value="ECO:0007669"/>
    <property type="project" value="InterPro"/>
</dbReference>
<sequence>MRLVASLKAGLVTWSAMLRKLAAYERQNRVDIALALLSVLSTPCLYKG</sequence>
<gene>
    <name evidence="2" type="ORF">G6N73_30215</name>
</gene>
<dbReference type="InterPro" id="IPR002513">
    <property type="entry name" value="Tn3_Tnp_DDE_dom"/>
</dbReference>
<dbReference type="AlphaFoldDB" id="A0A6G4WKK1"/>
<accession>A0A6G4WKK1</accession>
<evidence type="ECO:0000313" key="2">
    <source>
        <dbReference type="EMBL" id="NGO55291.1"/>
    </source>
</evidence>
<dbReference type="GO" id="GO:0006313">
    <property type="term" value="P:DNA transposition"/>
    <property type="evidence" value="ECO:0007669"/>
    <property type="project" value="InterPro"/>
</dbReference>
<organism evidence="2 3">
    <name type="scientific">Allomesorhizobium camelthorni</name>
    <dbReference type="NCBI Taxonomy" id="475069"/>
    <lineage>
        <taxon>Bacteria</taxon>
        <taxon>Pseudomonadati</taxon>
        <taxon>Pseudomonadota</taxon>
        <taxon>Alphaproteobacteria</taxon>
        <taxon>Hyphomicrobiales</taxon>
        <taxon>Phyllobacteriaceae</taxon>
        <taxon>Allomesorhizobium</taxon>
    </lineage>
</organism>